<dbReference type="OrthoDB" id="9811748at2"/>
<evidence type="ECO:0000259" key="6">
    <source>
        <dbReference type="Pfam" id="PF16320"/>
    </source>
</evidence>
<feature type="domain" description="Large ribosomal subunit protein bL12 oligomerization" evidence="6">
    <location>
        <begin position="4"/>
        <end position="35"/>
    </location>
</feature>
<dbReference type="Pfam" id="PF16320">
    <property type="entry name" value="Ribosomal_L12_N"/>
    <property type="match status" value="1"/>
</dbReference>
<dbReference type="GO" id="GO:0003729">
    <property type="term" value="F:mRNA binding"/>
    <property type="evidence" value="ECO:0007669"/>
    <property type="project" value="TreeGrafter"/>
</dbReference>
<dbReference type="Proteomes" id="UP000092809">
    <property type="component" value="Chromosome I"/>
</dbReference>
<evidence type="ECO:0000259" key="5">
    <source>
        <dbReference type="Pfam" id="PF00542"/>
    </source>
</evidence>
<dbReference type="InterPro" id="IPR014719">
    <property type="entry name" value="Ribosomal_bL12_C/ClpS-like"/>
</dbReference>
<reference evidence="8" key="1">
    <citation type="submission" date="2016-06" db="EMBL/GenBank/DDBJ databases">
        <authorList>
            <person name="Szabo Gitta"/>
        </authorList>
    </citation>
    <scope>NUCLEOTIDE SEQUENCE [LARGE SCALE GENOMIC DNA]</scope>
</reference>
<protein>
    <recommendedName>
        <fullName evidence="4">Large ribosomal subunit protein bL12</fullName>
    </recommendedName>
</protein>
<dbReference type="CDD" id="cd00387">
    <property type="entry name" value="Ribosomal_L7_L12"/>
    <property type="match status" value="1"/>
</dbReference>
<dbReference type="SUPFAM" id="SSF54736">
    <property type="entry name" value="ClpS-like"/>
    <property type="match status" value="1"/>
</dbReference>
<comment type="function">
    <text evidence="4">Forms part of the ribosomal stalk which helps the ribosome interact with GTP-bound translation factors. Is thus essential for accurate translation.</text>
</comment>
<dbReference type="Gene3D" id="1.20.5.710">
    <property type="entry name" value="Single helix bin"/>
    <property type="match status" value="1"/>
</dbReference>
<dbReference type="PATRIC" id="fig|1835721.3.peg.261"/>
<sequence length="126" mass="13747">MFITKEQIIDTIAKMSVLDVVELISMMEKKFSISANQTAIDVAITKEVPIEKTIEEQTEFKVFLNEIGTNKIAVIKAVRGATGLGLKESKDLVESAPAIIKTGLNKNDAENLKNLLEKVGATISIN</sequence>
<name>A0A1C3L4C1_9ENTR</name>
<dbReference type="KEGG" id="senm:TRABTM_A_02780"/>
<keyword evidence="3 4" id="KW-0687">Ribonucleoprotein</keyword>
<keyword evidence="2 4" id="KW-0689">Ribosomal protein</keyword>
<dbReference type="PANTHER" id="PTHR45987">
    <property type="entry name" value="39S RIBOSOMAL PROTEIN L12"/>
    <property type="match status" value="1"/>
</dbReference>
<dbReference type="InterPro" id="IPR036235">
    <property type="entry name" value="Ribosomal_bL12_oligo_N_sf"/>
</dbReference>
<dbReference type="EMBL" id="LT594522">
    <property type="protein sequence ID" value="SBT82116.1"/>
    <property type="molecule type" value="Genomic_DNA"/>
</dbReference>
<dbReference type="STRING" id="1835721.TRABTM_A_02780"/>
<dbReference type="Gene3D" id="3.30.1390.10">
    <property type="match status" value="1"/>
</dbReference>
<evidence type="ECO:0000256" key="1">
    <source>
        <dbReference type="ARBA" id="ARBA00007197"/>
    </source>
</evidence>
<evidence type="ECO:0000313" key="8">
    <source>
        <dbReference type="Proteomes" id="UP000092809"/>
    </source>
</evidence>
<dbReference type="GO" id="GO:0022625">
    <property type="term" value="C:cytosolic large ribosomal subunit"/>
    <property type="evidence" value="ECO:0007669"/>
    <property type="project" value="TreeGrafter"/>
</dbReference>
<evidence type="ECO:0000256" key="2">
    <source>
        <dbReference type="ARBA" id="ARBA00022980"/>
    </source>
</evidence>
<evidence type="ECO:0000256" key="3">
    <source>
        <dbReference type="ARBA" id="ARBA00023274"/>
    </source>
</evidence>
<accession>A0A1C3L4C1</accession>
<dbReference type="Pfam" id="PF00542">
    <property type="entry name" value="Ribosomal_L12"/>
    <property type="match status" value="1"/>
</dbReference>
<dbReference type="NCBIfam" id="TIGR00855">
    <property type="entry name" value="L12"/>
    <property type="match status" value="1"/>
</dbReference>
<dbReference type="HAMAP" id="MF_00368">
    <property type="entry name" value="Ribosomal_bL12"/>
    <property type="match status" value="1"/>
</dbReference>
<feature type="domain" description="Large ribosomal subunit protein bL12 C-terminal" evidence="5">
    <location>
        <begin position="60"/>
        <end position="125"/>
    </location>
</feature>
<dbReference type="PANTHER" id="PTHR45987:SF4">
    <property type="entry name" value="LARGE RIBOSOMAL SUBUNIT PROTEIN BL12M"/>
    <property type="match status" value="1"/>
</dbReference>
<comment type="similarity">
    <text evidence="1 4">Belongs to the bacterial ribosomal protein bL12 family.</text>
</comment>
<dbReference type="InterPro" id="IPR000206">
    <property type="entry name" value="Ribosomal_bL12"/>
</dbReference>
<dbReference type="InterPro" id="IPR013823">
    <property type="entry name" value="Ribosomal_bL12_C"/>
</dbReference>
<evidence type="ECO:0000313" key="7">
    <source>
        <dbReference type="EMBL" id="SBT82116.1"/>
    </source>
</evidence>
<organism evidence="7 8">
    <name type="scientific">secondary endosymbiont of Trabutina mannipara</name>
    <dbReference type="NCBI Taxonomy" id="1835721"/>
    <lineage>
        <taxon>Bacteria</taxon>
        <taxon>Pseudomonadati</taxon>
        <taxon>Pseudomonadota</taxon>
        <taxon>Gammaproteobacteria</taxon>
        <taxon>Enterobacterales</taxon>
        <taxon>Enterobacteriaceae</taxon>
    </lineage>
</organism>
<dbReference type="SUPFAM" id="SSF48300">
    <property type="entry name" value="Ribosomal protein L7/12, oligomerisation (N-terminal) domain"/>
    <property type="match status" value="1"/>
</dbReference>
<dbReference type="GO" id="GO:0006412">
    <property type="term" value="P:translation"/>
    <property type="evidence" value="ECO:0007669"/>
    <property type="project" value="UniProtKB-UniRule"/>
</dbReference>
<dbReference type="InterPro" id="IPR008932">
    <property type="entry name" value="Ribosomal_bL12_oligo"/>
</dbReference>
<gene>
    <name evidence="4 7" type="primary">rplL</name>
    <name evidence="7" type="ORF">TRABTM_A_02780</name>
</gene>
<dbReference type="FunFam" id="3.30.1390.10:FF:000001">
    <property type="entry name" value="50S ribosomal protein L7/L12"/>
    <property type="match status" value="1"/>
</dbReference>
<comment type="subunit">
    <text evidence="4">Homodimer. Part of the ribosomal stalk of the 50S ribosomal subunit. Forms a multimeric L10(L12)X complex, where L10 forms an elongated spine to which 2 to 4 L12 dimers bind in a sequential fashion. Binds GTP-bound translation factors.</text>
</comment>
<keyword evidence="8" id="KW-1185">Reference proteome</keyword>
<dbReference type="GO" id="GO:0003735">
    <property type="term" value="F:structural constituent of ribosome"/>
    <property type="evidence" value="ECO:0007669"/>
    <property type="project" value="InterPro"/>
</dbReference>
<proteinExistence type="inferred from homology"/>
<dbReference type="RefSeq" id="WP_083172602.1">
    <property type="nucleotide sequence ID" value="NZ_LT594522.1"/>
</dbReference>
<dbReference type="AlphaFoldDB" id="A0A1C3L4C1"/>
<evidence type="ECO:0000256" key="4">
    <source>
        <dbReference type="HAMAP-Rule" id="MF_00368"/>
    </source>
</evidence>